<evidence type="ECO:0000256" key="4">
    <source>
        <dbReference type="ARBA" id="ARBA00023125"/>
    </source>
</evidence>
<keyword evidence="3 5" id="KW-0067">ATP-binding</keyword>
<dbReference type="SMART" id="SM00843">
    <property type="entry name" value="Ftsk_gamma"/>
    <property type="match status" value="1"/>
</dbReference>
<feature type="transmembrane region" description="Helical" evidence="7">
    <location>
        <begin position="170"/>
        <end position="190"/>
    </location>
</feature>
<keyword evidence="2 5" id="KW-0547">Nucleotide-binding</keyword>
<evidence type="ECO:0000256" key="6">
    <source>
        <dbReference type="SAM" id="MobiDB-lite"/>
    </source>
</evidence>
<dbReference type="PANTHER" id="PTHR22683:SF41">
    <property type="entry name" value="DNA TRANSLOCASE FTSK"/>
    <property type="match status" value="1"/>
</dbReference>
<keyword evidence="7" id="KW-0472">Membrane</keyword>
<dbReference type="CDD" id="cd01127">
    <property type="entry name" value="TrwB_TraG_TraD_VirD4"/>
    <property type="match status" value="1"/>
</dbReference>
<feature type="transmembrane region" description="Helical" evidence="7">
    <location>
        <begin position="102"/>
        <end position="122"/>
    </location>
</feature>
<dbReference type="InterPro" id="IPR041027">
    <property type="entry name" value="FtsK_alpha"/>
</dbReference>
<dbReference type="Pfam" id="PF01580">
    <property type="entry name" value="FtsK_SpoIIIE"/>
    <property type="match status" value="1"/>
</dbReference>
<keyword evidence="10" id="KW-1185">Reference proteome</keyword>
<dbReference type="SUPFAM" id="SSF52540">
    <property type="entry name" value="P-loop containing nucleoside triphosphate hydrolases"/>
    <property type="match status" value="1"/>
</dbReference>
<dbReference type="SMART" id="SM00382">
    <property type="entry name" value="AAA"/>
    <property type="match status" value="1"/>
</dbReference>
<feature type="transmembrane region" description="Helical" evidence="7">
    <location>
        <begin position="70"/>
        <end position="90"/>
    </location>
</feature>
<dbReference type="InterPro" id="IPR002543">
    <property type="entry name" value="FtsK_dom"/>
</dbReference>
<dbReference type="Proteomes" id="UP000199158">
    <property type="component" value="Unassembled WGS sequence"/>
</dbReference>
<evidence type="ECO:0000256" key="2">
    <source>
        <dbReference type="ARBA" id="ARBA00022741"/>
    </source>
</evidence>
<dbReference type="Gene3D" id="1.10.10.10">
    <property type="entry name" value="Winged helix-like DNA-binding domain superfamily/Winged helix DNA-binding domain"/>
    <property type="match status" value="1"/>
</dbReference>
<dbReference type="STRING" id="474960.SAMN05216180_2460"/>
<evidence type="ECO:0000313" key="9">
    <source>
        <dbReference type="EMBL" id="SEN01067.1"/>
    </source>
</evidence>
<keyword evidence="7" id="KW-0812">Transmembrane</keyword>
<name>A0A1H8D3G0_9FIRM</name>
<sequence>MAGKKGGGSTATKRKNSAKSAAETKARQEAQARYQKQLCALGLFAAGIFLFAVCIIEGKNFWTTLHNSLFGLFGWCAFLLPVSLIYIAILATLDKGNIKHKLWQTGALILLLCGVTHAFAIGELESEGLWKGIVYLFENGTRLRGGGLLAGVIGVPFTAMFGATGAKVTMIILIFTFLMIITGTTLHEFMKSAYKPVKKIEEAYMEKAEERRTVAGARFNIDVPLAEELPQHPVQVAKPTLEYTDSMKMAKEKLVGEDTEHFAEEPPKAKSFFGFGKKQPPAEQEEKQDKLGIDDIINKAMGLEANAFKPVYISDADAENGMISEPVVEQQTEDGRFHFQIGVEEKIENEFTETSAETEKDEGLIKEIPVEQVNSLPLEPMDAHTMLQRALAEEIEPAQDNQIDGRFKAKFTENDGKEDFNAYIFPPISLLKETKNDLASDVPDELKANAQLLVDTLNSFGVQTRIIDISRGPAVTRYELQPSAGVKISKITGLADDIALNLAAAGVRIEAPIPNKAAVGIEVPNKSISIVGIRELIDSDAFMDAKSKLTVALGKDISGNITTADIGKMPHVLIAGATGSGKSVCINSIIISLLYKSTPDEIRLLMIDPKVVELGVYNGIPHLLVPVVTDPRKAAGALNWAVSEMLNRYKIFADNSVRDLKGYNKLAKQEDNELQPMPEIVIIIDELADLMMAAPNEVEDAICRLAQMARAAGMHLVIATQRPSVDVITGVIKANIPSRIAFAVSSQIDSRTILDGGGAEKLLGRGDMLFLPVGVSKPTRVQGCYVSDKEVEKVVKFVKESQNSVYDENIMNEIERQAVAEKGKSSSDGGGFDADDEMLAKAVEVVVELGQASTSMLQRKLKLGYARAARIIDEMEERGIVGPFEGSKPRAVLITRQQLVEMKMNSEE</sequence>
<feature type="domain" description="FtsK" evidence="8">
    <location>
        <begin position="558"/>
        <end position="751"/>
    </location>
</feature>
<feature type="region of interest" description="Disordered" evidence="6">
    <location>
        <begin position="1"/>
        <end position="22"/>
    </location>
</feature>
<dbReference type="PROSITE" id="PS50901">
    <property type="entry name" value="FTSK"/>
    <property type="match status" value="1"/>
</dbReference>
<organism evidence="9 10">
    <name type="scientific">Hydrogenoanaerobacterium saccharovorans</name>
    <dbReference type="NCBI Taxonomy" id="474960"/>
    <lineage>
        <taxon>Bacteria</taxon>
        <taxon>Bacillati</taxon>
        <taxon>Bacillota</taxon>
        <taxon>Clostridia</taxon>
        <taxon>Eubacteriales</taxon>
        <taxon>Oscillospiraceae</taxon>
        <taxon>Hydrogenoanaerobacterium</taxon>
    </lineage>
</organism>
<evidence type="ECO:0000256" key="7">
    <source>
        <dbReference type="SAM" id="Phobius"/>
    </source>
</evidence>
<dbReference type="PANTHER" id="PTHR22683">
    <property type="entry name" value="SPORULATION PROTEIN RELATED"/>
    <property type="match status" value="1"/>
</dbReference>
<reference evidence="9 10" key="1">
    <citation type="submission" date="2016-10" db="EMBL/GenBank/DDBJ databases">
        <authorList>
            <person name="de Groot N.N."/>
        </authorList>
    </citation>
    <scope>NUCLEOTIDE SEQUENCE [LARGE SCALE GENOMIC DNA]</scope>
    <source>
        <strain evidence="9 10">CGMCC 1.5070</strain>
    </source>
</reference>
<dbReference type="Gene3D" id="3.30.980.40">
    <property type="match status" value="1"/>
</dbReference>
<dbReference type="GO" id="GO:0016020">
    <property type="term" value="C:membrane"/>
    <property type="evidence" value="ECO:0007669"/>
    <property type="project" value="UniProtKB-SubCell"/>
</dbReference>
<dbReference type="AlphaFoldDB" id="A0A1H8D3G0"/>
<accession>A0A1H8D3G0</accession>
<dbReference type="InterPro" id="IPR036390">
    <property type="entry name" value="WH_DNA-bd_sf"/>
</dbReference>
<feature type="binding site" evidence="5">
    <location>
        <begin position="576"/>
        <end position="583"/>
    </location>
    <ligand>
        <name>ATP</name>
        <dbReference type="ChEBI" id="CHEBI:30616"/>
    </ligand>
</feature>
<keyword evidence="4" id="KW-0238">DNA-binding</keyword>
<dbReference type="InterPro" id="IPR050206">
    <property type="entry name" value="FtsK/SpoIIIE/SftA"/>
</dbReference>
<dbReference type="GO" id="GO:0005524">
    <property type="term" value="F:ATP binding"/>
    <property type="evidence" value="ECO:0007669"/>
    <property type="project" value="UniProtKB-UniRule"/>
</dbReference>
<dbReference type="RefSeq" id="WP_242943158.1">
    <property type="nucleotide sequence ID" value="NZ_FOCG01000002.1"/>
</dbReference>
<evidence type="ECO:0000259" key="8">
    <source>
        <dbReference type="PROSITE" id="PS50901"/>
    </source>
</evidence>
<dbReference type="InterPro" id="IPR018541">
    <property type="entry name" value="Ftsk_gamma"/>
</dbReference>
<evidence type="ECO:0000256" key="3">
    <source>
        <dbReference type="ARBA" id="ARBA00022840"/>
    </source>
</evidence>
<gene>
    <name evidence="9" type="ORF">SAMN05216180_2460</name>
</gene>
<dbReference type="InterPro" id="IPR036388">
    <property type="entry name" value="WH-like_DNA-bd_sf"/>
</dbReference>
<comment type="similarity">
    <text evidence="1">Belongs to the FtsK/SpoIIIE/SftA family.</text>
</comment>
<dbReference type="EMBL" id="FOCG01000002">
    <property type="protein sequence ID" value="SEN01067.1"/>
    <property type="molecule type" value="Genomic_DNA"/>
</dbReference>
<evidence type="ECO:0000256" key="5">
    <source>
        <dbReference type="PROSITE-ProRule" id="PRU00289"/>
    </source>
</evidence>
<evidence type="ECO:0000313" key="10">
    <source>
        <dbReference type="Proteomes" id="UP000199158"/>
    </source>
</evidence>
<protein>
    <submittedName>
        <fullName evidence="9">DNA segregation ATPase FtsK/SpoIIIE, S-DNA-T family</fullName>
    </submittedName>
</protein>
<dbReference type="Gene3D" id="3.40.50.300">
    <property type="entry name" value="P-loop containing nucleotide triphosphate hydrolases"/>
    <property type="match status" value="1"/>
</dbReference>
<dbReference type="Pfam" id="PF09397">
    <property type="entry name" value="FtsK_gamma"/>
    <property type="match status" value="1"/>
</dbReference>
<dbReference type="GO" id="GO:0003677">
    <property type="term" value="F:DNA binding"/>
    <property type="evidence" value="ECO:0007669"/>
    <property type="project" value="UniProtKB-KW"/>
</dbReference>
<dbReference type="InterPro" id="IPR003593">
    <property type="entry name" value="AAA+_ATPase"/>
</dbReference>
<dbReference type="InterPro" id="IPR027417">
    <property type="entry name" value="P-loop_NTPase"/>
</dbReference>
<keyword evidence="7" id="KW-1133">Transmembrane helix</keyword>
<dbReference type="Pfam" id="PF17854">
    <property type="entry name" value="FtsK_alpha"/>
    <property type="match status" value="1"/>
</dbReference>
<proteinExistence type="inferred from homology"/>
<feature type="transmembrane region" description="Helical" evidence="7">
    <location>
        <begin position="38"/>
        <end position="58"/>
    </location>
</feature>
<evidence type="ECO:0000256" key="1">
    <source>
        <dbReference type="ARBA" id="ARBA00006474"/>
    </source>
</evidence>
<feature type="transmembrane region" description="Helical" evidence="7">
    <location>
        <begin position="142"/>
        <end position="163"/>
    </location>
</feature>
<dbReference type="SUPFAM" id="SSF46785">
    <property type="entry name" value="Winged helix' DNA-binding domain"/>
    <property type="match status" value="1"/>
</dbReference>